<evidence type="ECO:0000313" key="4">
    <source>
        <dbReference type="Proteomes" id="UP001519345"/>
    </source>
</evidence>
<dbReference type="Proteomes" id="UP001519345">
    <property type="component" value="Unassembled WGS sequence"/>
</dbReference>
<dbReference type="EMBL" id="JAGGKX010000007">
    <property type="protein sequence ID" value="MBP1969635.1"/>
    <property type="molecule type" value="Genomic_DNA"/>
</dbReference>
<keyword evidence="2" id="KW-1133">Transmembrane helix</keyword>
<gene>
    <name evidence="3" type="ORF">J2Z83_001742</name>
</gene>
<keyword evidence="4" id="KW-1185">Reference proteome</keyword>
<keyword evidence="2" id="KW-0812">Transmembrane</keyword>
<evidence type="ECO:0000256" key="2">
    <source>
        <dbReference type="SAM" id="Phobius"/>
    </source>
</evidence>
<evidence type="ECO:0000256" key="1">
    <source>
        <dbReference type="SAM" id="MobiDB-lite"/>
    </source>
</evidence>
<proteinExistence type="predicted"/>
<dbReference type="RefSeq" id="WP_209462822.1">
    <property type="nucleotide sequence ID" value="NZ_CP110224.1"/>
</dbReference>
<protein>
    <submittedName>
        <fullName evidence="3">Uncharacterized protein</fullName>
    </submittedName>
</protein>
<organism evidence="3 4">
    <name type="scientific">Virgibacillus natechei</name>
    <dbReference type="NCBI Taxonomy" id="1216297"/>
    <lineage>
        <taxon>Bacteria</taxon>
        <taxon>Bacillati</taxon>
        <taxon>Bacillota</taxon>
        <taxon>Bacilli</taxon>
        <taxon>Bacillales</taxon>
        <taxon>Bacillaceae</taxon>
        <taxon>Virgibacillus</taxon>
    </lineage>
</organism>
<name>A0ABS4IGC6_9BACI</name>
<evidence type="ECO:0000313" key="3">
    <source>
        <dbReference type="EMBL" id="MBP1969635.1"/>
    </source>
</evidence>
<sequence>MNHNSSNQEDQATELRSLLNDVEQGGREKVNQSDKRTHSMEENQKVDILNLPPRKDVHSHNKKRTHLRIGNPLLRFIIVFIILLSVFIGAYYVWGEELINFITNL</sequence>
<feature type="region of interest" description="Disordered" evidence="1">
    <location>
        <begin position="22"/>
        <end position="44"/>
    </location>
</feature>
<comment type="caution">
    <text evidence="3">The sequence shown here is derived from an EMBL/GenBank/DDBJ whole genome shotgun (WGS) entry which is preliminary data.</text>
</comment>
<accession>A0ABS4IGC6</accession>
<keyword evidence="2" id="KW-0472">Membrane</keyword>
<feature type="transmembrane region" description="Helical" evidence="2">
    <location>
        <begin position="73"/>
        <end position="94"/>
    </location>
</feature>
<feature type="compositionally biased region" description="Basic and acidic residues" evidence="1">
    <location>
        <begin position="24"/>
        <end position="44"/>
    </location>
</feature>
<reference evidence="3 4" key="1">
    <citation type="submission" date="2021-03" db="EMBL/GenBank/DDBJ databases">
        <title>Genomic Encyclopedia of Type Strains, Phase IV (KMG-IV): sequencing the most valuable type-strain genomes for metagenomic binning, comparative biology and taxonomic classification.</title>
        <authorList>
            <person name="Goeker M."/>
        </authorList>
    </citation>
    <scope>NUCLEOTIDE SEQUENCE [LARGE SCALE GENOMIC DNA]</scope>
    <source>
        <strain evidence="3 4">DSM 25609</strain>
    </source>
</reference>